<dbReference type="GO" id="GO:0080008">
    <property type="term" value="C:Cul4-RING E3 ubiquitin ligase complex"/>
    <property type="evidence" value="ECO:0007669"/>
    <property type="project" value="TreeGrafter"/>
</dbReference>
<keyword evidence="1 3" id="KW-0853">WD repeat</keyword>
<dbReference type="Proteomes" id="UP000027195">
    <property type="component" value="Unassembled WGS sequence"/>
</dbReference>
<dbReference type="Pfam" id="PF00400">
    <property type="entry name" value="WD40"/>
    <property type="match status" value="4"/>
</dbReference>
<dbReference type="STRING" id="930990.A0A067N016"/>
<dbReference type="EMBL" id="KL198018">
    <property type="protein sequence ID" value="KDQ20285.1"/>
    <property type="molecule type" value="Genomic_DNA"/>
</dbReference>
<feature type="compositionally biased region" description="Basic and acidic residues" evidence="4">
    <location>
        <begin position="1"/>
        <end position="13"/>
    </location>
</feature>
<evidence type="ECO:0000256" key="3">
    <source>
        <dbReference type="PROSITE-ProRule" id="PRU00221"/>
    </source>
</evidence>
<dbReference type="AlphaFoldDB" id="A0A067N016"/>
<dbReference type="HOGENOM" id="CLU_014280_2_0_1"/>
<gene>
    <name evidence="5" type="ORF">BOTBODRAFT_27700</name>
</gene>
<dbReference type="PANTHER" id="PTHR19847:SF7">
    <property type="entry name" value="DDB1- AND CUL4-ASSOCIATED FACTOR 11"/>
    <property type="match status" value="1"/>
</dbReference>
<reference evidence="6" key="1">
    <citation type="journal article" date="2014" name="Proc. Natl. Acad. Sci. U.S.A.">
        <title>Extensive sampling of basidiomycete genomes demonstrates inadequacy of the white-rot/brown-rot paradigm for wood decay fungi.</title>
        <authorList>
            <person name="Riley R."/>
            <person name="Salamov A.A."/>
            <person name="Brown D.W."/>
            <person name="Nagy L.G."/>
            <person name="Floudas D."/>
            <person name="Held B.W."/>
            <person name="Levasseur A."/>
            <person name="Lombard V."/>
            <person name="Morin E."/>
            <person name="Otillar R."/>
            <person name="Lindquist E.A."/>
            <person name="Sun H."/>
            <person name="LaButti K.M."/>
            <person name="Schmutz J."/>
            <person name="Jabbour D."/>
            <person name="Luo H."/>
            <person name="Baker S.E."/>
            <person name="Pisabarro A.G."/>
            <person name="Walton J.D."/>
            <person name="Blanchette R.A."/>
            <person name="Henrissat B."/>
            <person name="Martin F."/>
            <person name="Cullen D."/>
            <person name="Hibbett D.S."/>
            <person name="Grigoriev I.V."/>
        </authorList>
    </citation>
    <scope>NUCLEOTIDE SEQUENCE [LARGE SCALE GENOMIC DNA]</scope>
    <source>
        <strain evidence="6">FD-172 SS1</strain>
    </source>
</reference>
<protein>
    <submittedName>
        <fullName evidence="5">Uncharacterized protein</fullName>
    </submittedName>
</protein>
<dbReference type="InParanoid" id="A0A067N016"/>
<dbReference type="InterPro" id="IPR020472">
    <property type="entry name" value="WD40_PAC1"/>
</dbReference>
<organism evidence="5 6">
    <name type="scientific">Botryobasidium botryosum (strain FD-172 SS1)</name>
    <dbReference type="NCBI Taxonomy" id="930990"/>
    <lineage>
        <taxon>Eukaryota</taxon>
        <taxon>Fungi</taxon>
        <taxon>Dikarya</taxon>
        <taxon>Basidiomycota</taxon>
        <taxon>Agaricomycotina</taxon>
        <taxon>Agaricomycetes</taxon>
        <taxon>Cantharellales</taxon>
        <taxon>Botryobasidiaceae</taxon>
        <taxon>Botryobasidium</taxon>
    </lineage>
</organism>
<dbReference type="Gene3D" id="2.130.10.10">
    <property type="entry name" value="YVTN repeat-like/Quinoprotein amine dehydrogenase"/>
    <property type="match status" value="2"/>
</dbReference>
<evidence type="ECO:0000313" key="5">
    <source>
        <dbReference type="EMBL" id="KDQ20285.1"/>
    </source>
</evidence>
<dbReference type="PRINTS" id="PR00320">
    <property type="entry name" value="GPROTEINBRPT"/>
</dbReference>
<accession>A0A067N016</accession>
<sequence length="578" mass="65395">MSRSRRDWWLDDIHIEEDEEDEESEEDDGDGDEDMLDMLAGRQQQDAGGGSNTDPRPIGLVDLLEILYYRRTRAAPELFRRAAEQGDSSPSRLFPEVKEPQPAGLELLRGGEFGRAEIHTRIETGGVSMYDVLERRRMSARRVLKEDIARPLIPNSRGTIVAKYTSNVYAGQYSADSSFYYTCCQDFNVHIYDTTSTRKVARRETQHETTMDHMKTIRGAHGYWTITDSHLSPDNERIIYASISPTVYMAKTKAMDDEQIPINFSNSGEGHGIWSCRFSADGNEIVAGGKTHIFVYDLLAMRRTVKIVAHEDDVNSCCWADTASGNILISGSDDTFVKVWDRRSLGSSAKPAGVLVGHTEGITHVSSKGDGRYIISNGKDQAVRLWDLRKMMSSPDFDAMPKLDYGLKYFDYRSYEYRKPRYLAHPKDNSVMTYRGHSVLRTLIRCYFSPAETTGGSYIYSGSADGEIHIWSLDGRVAQIINRCEVWPISFDPSDRDAGPGTNGIRHPVCVRDVSWHTQEPVLMSCAWDEDMYRSSGSVAKHEWKGYGKNGMSIEDVVERDELEEQEMGRIPGAWRRS</sequence>
<dbReference type="InterPro" id="IPR001680">
    <property type="entry name" value="WD40_rpt"/>
</dbReference>
<dbReference type="GO" id="GO:0043161">
    <property type="term" value="P:proteasome-mediated ubiquitin-dependent protein catabolic process"/>
    <property type="evidence" value="ECO:0007669"/>
    <property type="project" value="TreeGrafter"/>
</dbReference>
<dbReference type="OrthoDB" id="63070at2759"/>
<dbReference type="PANTHER" id="PTHR19847">
    <property type="entry name" value="DDB1- AND CUL4-ASSOCIATED FACTOR 11"/>
    <property type="match status" value="1"/>
</dbReference>
<name>A0A067N016_BOTB1</name>
<keyword evidence="2" id="KW-0677">Repeat</keyword>
<feature type="repeat" description="WD" evidence="3">
    <location>
        <begin position="307"/>
        <end position="341"/>
    </location>
</feature>
<feature type="repeat" description="WD" evidence="3">
    <location>
        <begin position="355"/>
        <end position="389"/>
    </location>
</feature>
<evidence type="ECO:0000256" key="1">
    <source>
        <dbReference type="ARBA" id="ARBA00022574"/>
    </source>
</evidence>
<evidence type="ECO:0000256" key="2">
    <source>
        <dbReference type="ARBA" id="ARBA00022737"/>
    </source>
</evidence>
<evidence type="ECO:0000313" key="6">
    <source>
        <dbReference type="Proteomes" id="UP000027195"/>
    </source>
</evidence>
<feature type="compositionally biased region" description="Acidic residues" evidence="4">
    <location>
        <begin position="14"/>
        <end position="36"/>
    </location>
</feature>
<dbReference type="InterPro" id="IPR036322">
    <property type="entry name" value="WD40_repeat_dom_sf"/>
</dbReference>
<dbReference type="InterPro" id="IPR015943">
    <property type="entry name" value="WD40/YVTN_repeat-like_dom_sf"/>
</dbReference>
<dbReference type="SUPFAM" id="SSF50978">
    <property type="entry name" value="WD40 repeat-like"/>
    <property type="match status" value="1"/>
</dbReference>
<evidence type="ECO:0000256" key="4">
    <source>
        <dbReference type="SAM" id="MobiDB-lite"/>
    </source>
</evidence>
<dbReference type="SMART" id="SM00320">
    <property type="entry name" value="WD40"/>
    <property type="match status" value="6"/>
</dbReference>
<dbReference type="PROSITE" id="PS50082">
    <property type="entry name" value="WD_REPEATS_2"/>
    <property type="match status" value="2"/>
</dbReference>
<dbReference type="InterPro" id="IPR051859">
    <property type="entry name" value="DCAF"/>
</dbReference>
<feature type="region of interest" description="Disordered" evidence="4">
    <location>
        <begin position="1"/>
        <end position="56"/>
    </location>
</feature>
<proteinExistence type="predicted"/>
<dbReference type="PROSITE" id="PS50294">
    <property type="entry name" value="WD_REPEATS_REGION"/>
    <property type="match status" value="2"/>
</dbReference>
<keyword evidence="6" id="KW-1185">Reference proteome</keyword>